<dbReference type="RefSeq" id="WP_085296010.1">
    <property type="nucleotide sequence ID" value="NZ_MWJE01000002.1"/>
</dbReference>
<evidence type="ECO:0000313" key="1">
    <source>
        <dbReference type="EMBL" id="NFV14868.1"/>
    </source>
</evidence>
<sequence>MLVKFKNIGHSKKNFEKEIEEINYEEMLSCVTPYCCSSAGSIWFSFANKEKTKGNVNANFHTVGYFEIVC</sequence>
<organism evidence="1">
    <name type="scientific">Clostridium botulinum</name>
    <dbReference type="NCBI Taxonomy" id="1491"/>
    <lineage>
        <taxon>Bacteria</taxon>
        <taxon>Bacillati</taxon>
        <taxon>Bacillota</taxon>
        <taxon>Clostridia</taxon>
        <taxon>Eubacteriales</taxon>
        <taxon>Clostridiaceae</taxon>
        <taxon>Clostridium</taxon>
    </lineage>
</organism>
<protein>
    <submittedName>
        <fullName evidence="1">Uncharacterized protein</fullName>
    </submittedName>
</protein>
<dbReference type="AlphaFoldDB" id="A0A6G4HNX7"/>
<reference evidence="1" key="1">
    <citation type="submission" date="2019-04" db="EMBL/GenBank/DDBJ databases">
        <title>Genome sequencing of Clostridium botulinum Groups I-IV and Clostridium butyricum.</title>
        <authorList>
            <person name="Brunt J."/>
            <person name="Van Vliet A.H.M."/>
            <person name="Stringer S.C."/>
            <person name="Carter A.T."/>
            <person name="Peck M.W."/>
        </authorList>
    </citation>
    <scope>NUCLEOTIDE SEQUENCE</scope>
    <source>
        <strain evidence="1">751/1</strain>
    </source>
</reference>
<proteinExistence type="predicted"/>
<name>A0A6G4HNX7_CLOBO</name>
<gene>
    <name evidence="1" type="ORF">FDG29_01560</name>
</gene>
<comment type="caution">
    <text evidence="1">The sequence shown here is derived from an EMBL/GenBank/DDBJ whole genome shotgun (WGS) entry which is preliminary data.</text>
</comment>
<accession>A0A6G4HNX7</accession>
<dbReference type="EMBL" id="SXEU01000001">
    <property type="protein sequence ID" value="NFV14868.1"/>
    <property type="molecule type" value="Genomic_DNA"/>
</dbReference>